<dbReference type="GO" id="GO:0005886">
    <property type="term" value="C:plasma membrane"/>
    <property type="evidence" value="ECO:0007669"/>
    <property type="project" value="UniProtKB-SubCell"/>
</dbReference>
<sequence length="583" mass="66009">MIDKFRYIFQRKDKWKLVGMVIMMIVGSGLELSAVAIFNPFIELLMNSEQVEENTFLLFLFNNFHFNSLEKYLVIIALGIGLVYLVKNVYLGFLQNIILSFSYTTRMNLATRLLSTYMREPYVFHLSKNIAEMQRSLQTDTSQFMLLVNSILQLTVEVAVSIVLGLYLFHTSHSITVIIIGLLLICIGFFYLVSKRISFRLGKQNEYYNAKLFQWINQSLGGIKEVKILQREDYFINSYKVNYKKLIKGAKLNELLAALPKYIVETVCMTGLLLAIVVKLLYGHGDLSTFIPQLTTFAVASFRLLPSVGKINAYVNSIMYSRASLDMIYEDLKEIEQYTPMQSYNRVSAKDLAFQRGIFVDKISYHYPDADVIVLNNVSLEIPKGKTIALIGPSGAGKTTLADIILGLLEPVSGYVKMDDNNIYDNLSLWHTKLGYIPQSIYLSDDSVRNNIAFGISKEEIDDSAIWEALEKAQLKQFVENLPDGLETYVGDRGVRLSGGQRQRIGIARALYHDPEILVLDEATSALDNDTENAVMGAIESLQGTKTMIIIAHRLSTIKNADYVYEVVNGEVIMKNKDEIINK</sequence>
<dbReference type="PROSITE" id="PS50893">
    <property type="entry name" value="ABC_TRANSPORTER_2"/>
    <property type="match status" value="1"/>
</dbReference>
<feature type="transmembrane region" description="Helical" evidence="10">
    <location>
        <begin position="262"/>
        <end position="282"/>
    </location>
</feature>
<dbReference type="FunFam" id="3.40.50.300:FF:000299">
    <property type="entry name" value="ABC transporter ATP-binding protein/permease"/>
    <property type="match status" value="1"/>
</dbReference>
<feature type="transmembrane region" description="Helical" evidence="10">
    <location>
        <begin position="21"/>
        <end position="42"/>
    </location>
</feature>
<keyword evidence="6" id="KW-0788">Thiol protease</keyword>
<evidence type="ECO:0000313" key="13">
    <source>
        <dbReference type="EMBL" id="ODM05616.1"/>
    </source>
</evidence>
<comment type="caution">
    <text evidence="13">The sequence shown here is derived from an EMBL/GenBank/DDBJ whole genome shotgun (WGS) entry which is preliminary data.</text>
</comment>
<feature type="transmembrane region" description="Helical" evidence="10">
    <location>
        <begin position="144"/>
        <end position="169"/>
    </location>
</feature>
<dbReference type="InterPro" id="IPR017871">
    <property type="entry name" value="ABC_transporter-like_CS"/>
</dbReference>
<evidence type="ECO:0000313" key="14">
    <source>
        <dbReference type="Proteomes" id="UP000094067"/>
    </source>
</evidence>
<dbReference type="GO" id="GO:0016887">
    <property type="term" value="F:ATP hydrolysis activity"/>
    <property type="evidence" value="ECO:0007669"/>
    <property type="project" value="InterPro"/>
</dbReference>
<dbReference type="GO" id="GO:0140359">
    <property type="term" value="F:ABC-type transporter activity"/>
    <property type="evidence" value="ECO:0007669"/>
    <property type="project" value="InterPro"/>
</dbReference>
<keyword evidence="9 10" id="KW-0472">Membrane</keyword>
<dbReference type="PANTHER" id="PTHR24221">
    <property type="entry name" value="ATP-BINDING CASSETTE SUB-FAMILY B"/>
    <property type="match status" value="1"/>
</dbReference>
<dbReference type="GO" id="GO:0034040">
    <property type="term" value="F:ATPase-coupled lipid transmembrane transporter activity"/>
    <property type="evidence" value="ECO:0007669"/>
    <property type="project" value="TreeGrafter"/>
</dbReference>
<accession>A0A1E3ABR5</accession>
<evidence type="ECO:0000256" key="10">
    <source>
        <dbReference type="SAM" id="Phobius"/>
    </source>
</evidence>
<dbReference type="PANTHER" id="PTHR24221:SF654">
    <property type="entry name" value="ATP-BINDING CASSETTE SUB-FAMILY B MEMBER 6"/>
    <property type="match status" value="1"/>
</dbReference>
<keyword evidence="5" id="KW-0547">Nucleotide-binding</keyword>
<dbReference type="InterPro" id="IPR036640">
    <property type="entry name" value="ABC1_TM_sf"/>
</dbReference>
<keyword evidence="6" id="KW-0645">Protease</keyword>
<dbReference type="SMART" id="SM00382">
    <property type="entry name" value="AAA"/>
    <property type="match status" value="1"/>
</dbReference>
<keyword evidence="7 13" id="KW-0067">ATP-binding</keyword>
<dbReference type="PATRIC" id="fig|1432052.4.peg.1687"/>
<dbReference type="PROSITE" id="PS00211">
    <property type="entry name" value="ABC_TRANSPORTER_1"/>
    <property type="match status" value="1"/>
</dbReference>
<dbReference type="Pfam" id="PF00005">
    <property type="entry name" value="ABC_tran"/>
    <property type="match status" value="1"/>
</dbReference>
<dbReference type="InterPro" id="IPR003593">
    <property type="entry name" value="AAA+_ATPase"/>
</dbReference>
<name>A0A1E3ABR5_9FIRM</name>
<dbReference type="SUPFAM" id="SSF90123">
    <property type="entry name" value="ABC transporter transmembrane region"/>
    <property type="match status" value="1"/>
</dbReference>
<dbReference type="Gene3D" id="1.20.1560.10">
    <property type="entry name" value="ABC transporter type 1, transmembrane domain"/>
    <property type="match status" value="1"/>
</dbReference>
<evidence type="ECO:0000256" key="9">
    <source>
        <dbReference type="ARBA" id="ARBA00023136"/>
    </source>
</evidence>
<feature type="domain" description="ABC transmembrane type-1" evidence="12">
    <location>
        <begin position="18"/>
        <end position="319"/>
    </location>
</feature>
<evidence type="ECO:0000256" key="2">
    <source>
        <dbReference type="ARBA" id="ARBA00022448"/>
    </source>
</evidence>
<feature type="transmembrane region" description="Helical" evidence="10">
    <location>
        <begin position="175"/>
        <end position="193"/>
    </location>
</feature>
<keyword evidence="3" id="KW-1003">Cell membrane</keyword>
<dbReference type="EMBL" id="MCGH01000002">
    <property type="protein sequence ID" value="ODM05616.1"/>
    <property type="molecule type" value="Genomic_DNA"/>
</dbReference>
<comment type="subcellular location">
    <subcellularLocation>
        <location evidence="1">Cell membrane</location>
        <topology evidence="1">Multi-pass membrane protein</topology>
    </subcellularLocation>
</comment>
<organism evidence="13 14">
    <name type="scientific">Eisenbergiella tayi</name>
    <dbReference type="NCBI Taxonomy" id="1432052"/>
    <lineage>
        <taxon>Bacteria</taxon>
        <taxon>Bacillati</taxon>
        <taxon>Bacillota</taxon>
        <taxon>Clostridia</taxon>
        <taxon>Lachnospirales</taxon>
        <taxon>Lachnospiraceae</taxon>
        <taxon>Eisenbergiella</taxon>
    </lineage>
</organism>
<keyword evidence="8 10" id="KW-1133">Transmembrane helix</keyword>
<dbReference type="GO" id="GO:0005524">
    <property type="term" value="F:ATP binding"/>
    <property type="evidence" value="ECO:0007669"/>
    <property type="project" value="UniProtKB-KW"/>
</dbReference>
<evidence type="ECO:0000256" key="7">
    <source>
        <dbReference type="ARBA" id="ARBA00022840"/>
    </source>
</evidence>
<gene>
    <name evidence="13" type="primary">hepA_3</name>
    <name evidence="13" type="ORF">BEI61_01505</name>
</gene>
<dbReference type="InterPro" id="IPR039421">
    <property type="entry name" value="Type_1_exporter"/>
</dbReference>
<keyword evidence="4 10" id="KW-0812">Transmembrane</keyword>
<dbReference type="PROSITE" id="PS50929">
    <property type="entry name" value="ABC_TM1F"/>
    <property type="match status" value="1"/>
</dbReference>
<dbReference type="InterPro" id="IPR011527">
    <property type="entry name" value="ABC1_TM_dom"/>
</dbReference>
<keyword evidence="2" id="KW-0813">Transport</keyword>
<reference evidence="13 14" key="1">
    <citation type="submission" date="2016-07" db="EMBL/GenBank/DDBJ databases">
        <title>Characterization of isolates of Eisenbergiella tayi derived from blood cultures, using whole genome sequencing.</title>
        <authorList>
            <person name="Burdz T."/>
            <person name="Wiebe D."/>
            <person name="Huynh C."/>
            <person name="Bernard K."/>
        </authorList>
    </citation>
    <scope>NUCLEOTIDE SEQUENCE [LARGE SCALE GENOMIC DNA]</scope>
    <source>
        <strain evidence="13 14">NML 110608</strain>
    </source>
</reference>
<proteinExistence type="predicted"/>
<evidence type="ECO:0000256" key="6">
    <source>
        <dbReference type="ARBA" id="ARBA00022807"/>
    </source>
</evidence>
<dbReference type="InterPro" id="IPR003439">
    <property type="entry name" value="ABC_transporter-like_ATP-bd"/>
</dbReference>
<dbReference type="RefSeq" id="WP_069151824.1">
    <property type="nucleotide sequence ID" value="NZ_MCGH01000002.1"/>
</dbReference>
<evidence type="ECO:0000256" key="3">
    <source>
        <dbReference type="ARBA" id="ARBA00022475"/>
    </source>
</evidence>
<feature type="transmembrane region" description="Helical" evidence="10">
    <location>
        <begin position="72"/>
        <end position="93"/>
    </location>
</feature>
<evidence type="ECO:0000256" key="1">
    <source>
        <dbReference type="ARBA" id="ARBA00004651"/>
    </source>
</evidence>
<evidence type="ECO:0000259" key="11">
    <source>
        <dbReference type="PROSITE" id="PS50893"/>
    </source>
</evidence>
<keyword evidence="6" id="KW-0378">Hydrolase</keyword>
<dbReference type="Gene3D" id="3.40.50.300">
    <property type="entry name" value="P-loop containing nucleotide triphosphate hydrolases"/>
    <property type="match status" value="1"/>
</dbReference>
<evidence type="ECO:0000256" key="4">
    <source>
        <dbReference type="ARBA" id="ARBA00022692"/>
    </source>
</evidence>
<feature type="domain" description="ABC transporter" evidence="11">
    <location>
        <begin position="358"/>
        <end position="583"/>
    </location>
</feature>
<dbReference type="GO" id="GO:0008234">
    <property type="term" value="F:cysteine-type peptidase activity"/>
    <property type="evidence" value="ECO:0007669"/>
    <property type="project" value="UniProtKB-KW"/>
</dbReference>
<evidence type="ECO:0000256" key="8">
    <source>
        <dbReference type="ARBA" id="ARBA00022989"/>
    </source>
</evidence>
<dbReference type="InterPro" id="IPR027417">
    <property type="entry name" value="P-loop_NTPase"/>
</dbReference>
<dbReference type="SUPFAM" id="SSF52540">
    <property type="entry name" value="P-loop containing nucleoside triphosphate hydrolases"/>
    <property type="match status" value="1"/>
</dbReference>
<dbReference type="Pfam" id="PF00664">
    <property type="entry name" value="ABC_membrane"/>
    <property type="match status" value="1"/>
</dbReference>
<evidence type="ECO:0000256" key="5">
    <source>
        <dbReference type="ARBA" id="ARBA00022741"/>
    </source>
</evidence>
<dbReference type="Proteomes" id="UP000094067">
    <property type="component" value="Unassembled WGS sequence"/>
</dbReference>
<dbReference type="AlphaFoldDB" id="A0A1E3ABR5"/>
<evidence type="ECO:0000259" key="12">
    <source>
        <dbReference type="PROSITE" id="PS50929"/>
    </source>
</evidence>
<protein>
    <submittedName>
        <fullName evidence="13">Heterocyst differentiation ATP-binding protein HepA</fullName>
    </submittedName>
</protein>